<feature type="compositionally biased region" description="Low complexity" evidence="2">
    <location>
        <begin position="2251"/>
        <end position="2268"/>
    </location>
</feature>
<feature type="compositionally biased region" description="Low complexity" evidence="2">
    <location>
        <begin position="1726"/>
        <end position="1736"/>
    </location>
</feature>
<dbReference type="PANTHER" id="PTHR24417:SF7">
    <property type="entry name" value="CHROMATIN MODIFICATION-RELATED PROTEIN EAF1"/>
    <property type="match status" value="1"/>
</dbReference>
<dbReference type="PROSITE" id="PS00107">
    <property type="entry name" value="PROTEIN_KINASE_ATP"/>
    <property type="match status" value="1"/>
</dbReference>
<feature type="compositionally biased region" description="Low complexity" evidence="2">
    <location>
        <begin position="2933"/>
        <end position="2942"/>
    </location>
</feature>
<dbReference type="Proteomes" id="UP000440578">
    <property type="component" value="Unassembled WGS sequence"/>
</dbReference>
<feature type="compositionally biased region" description="Acidic residues" evidence="2">
    <location>
        <begin position="1873"/>
        <end position="1888"/>
    </location>
</feature>
<feature type="compositionally biased region" description="Low complexity" evidence="2">
    <location>
        <begin position="1198"/>
        <end position="1214"/>
    </location>
</feature>
<feature type="compositionally biased region" description="Gly residues" evidence="2">
    <location>
        <begin position="723"/>
        <end position="742"/>
    </location>
</feature>
<feature type="region of interest" description="Disordered" evidence="2">
    <location>
        <begin position="573"/>
        <end position="593"/>
    </location>
</feature>
<feature type="compositionally biased region" description="Gly residues" evidence="2">
    <location>
        <begin position="1593"/>
        <end position="1604"/>
    </location>
</feature>
<sequence>MGPPAAIQGFNNATYDPTPAGELTLFPPVAVVSAAPTPGRPQFEPLPELTAAAAAAAAAAHPRPAIYNLSVSRGFSAKDWFDDPHRNFPRQQLKYQQELGTGWFGQVMYQQELGTGWLGQVMYQQELGTEWFGQVMYQQELGTGWFGQVMYQQELGTGWFGQVMYQQELGTGWFGQVMYQQELGTGWFGQVMYQQELGTGEFEQVMYQQELGTGWFGQVMYQQELGTGWFGQVMYQQELGTGWFGQVMYQQELGTGWFGQALLGEARNLTAEPRTAVVVKALRAGATLPEQMYFLHEMAYLRDANHPNVLRLLGRCLEADPYLLILERCGAGDAKEFLQRRSPAERQQLLETMALNKMAMDAAAGLQHLHDIHYTHSDLAARSCRVMSNCTLKIGDYGCNIDRYKQQRLSQTPRRPVYGSSGGQLNKQCSSVGWPVEEDYYIAGDVALPVRWCAPEILECTPTTIETKEVTKASNVWSLGVLMWELLAFAALPYAPLSDDDVIQHVVMDRNVQLSRPKLSTGSPHTDRMYHVMQLCWLPPGQRPTVHRIHALLSQLTAPPRDDFEERWEALRPRGRADGGSDSESPEPASLDSELHDALRSLDRMLAAEEPAAPGAGGGPAAGDHPPPAEDPDGQSAGSGDGRLAREQSRSVQDFLTLTAPLDSLEYGSERADSDPEPAREPEPEPESSVSTRAQRPLVEGAARGPALSAPAASACLPERPAAGGGFPAGGGGGAGALGDGSGEPPPEEVGAGGGTAAAPRTPHAVPQLCLTEATPPRQPETGQQSLQSSQTEEPPATEPRAFRFVLNENSDGSSKLASDSETNCEGCLASDAGESADLGAELSAAATSEYFTAADSTLAAELSAVDGPAGDSVTDSCAAGDGDLSGRRGLRLTSTPRGRRSPSFNEYIGSAYQTAVETQPDASADTLMGSRHSAPAYAPLAGDDLSAGSEPGCHAALLADDGDDELDMASLRREAAGGGGDVPRPCAGAADKAPLAEPDSPARSPSLSSTFGHSTCDELAELPDEEEVRSLCSRAELAPSKLWGSAEEPAGSPLRPDRRPSADVITVIEAAPGRAGPAGGGIADGAAAGPADRTPAAAGAGKAVSADPDQSKPDTAAPVDVPALNSELSVDLLRASTGLSSAASGPSTLPSEQSALTSEELTLPSEPSNLPSEPSAVAWEQLTLPSEPSGLPSEQPASTADFSLSDLLALADSPMVSANETPTKETLDGAVGDGAPLLTLSEGPASESAPLPEGPISDPLSVPGGAERQDDTLSEPVPVPGCPERQDDTLSEPVPVPGGAERQDDTPSEPVPVPGGAERQDDTLSEPVPVPGVPEPQDDTLSEPVPVPGGPEPQDDTLSEPVPVPGGPEPQDDTLSEPVPVPGGAEPQDDTLSESVPVPGGAEPQDDTLSEPVPVPGGAEPQDDTLSEPVPVPGGPEPQDDTLSEPVPVPGGPEPQDDTLSEPVPVPGGAEPQDDTLSEPVPVPGGAEPQDDTLSEPVPVPGGAEPQDDTLSEPVPVPGGPEPQDDTLSEPVPVSGGAEPQNDTLSECVPVPGGAEPQDDTLTSLDGSGGFELTPGELEMSPAAWDAARPAGPGGADAVGTGDGAATDTAVTAPAAPVTSNTGDSSHKYALCADSGGAVDALADDSPQPVPAAAGPGSKYQLQSELGASADGELSEAEERPGLWTDGGPSAGEGEELWADGGPSAGEGEEPWAGRGPSAGEGEVEPWAGRGAPAGEGEELWAGRGAPAGEGEELWAGLRLATEHTQALVEAARRQSPQKNYRSMFLEGAAEPADGAEPASRHGRHGSGGFDPLVPSGESPGAAFDPLQLELELELEPGGLELELIPSDEEAAFAAIRAELRRALPDPAGAEQEQEEEEQREQEEEEVGMVCRPAVPGLETIREEAEDQDQDQEDAPLEEDHIPDSWREHEDTFVEVEIRPCDAGQERRAVARPDPAGVQPDPAGVQPDPASPTPDPAGVQSDTERPGGGCGPPATETAASRPPERTEPTPSPDRQWTEPTPTADRQWTEPTPSPDRQWTETTPTADRQWTEPTPSPDRQWTELTPAADRQAAGAAAPAHPAAAAPAVPEQQRVSADLPAGPEQLRASADLPAGPEQLRASADLPDTEQLRVSADLPATEQLRGSADLPGPADVLSSRGEPDGSQDSGPPAAGGLSGVSHVPEGAGSAEDTPDRTEAVAVSQRSVERLQNGLGVTGGATDSRPAGADRAVDGGRPAAGLGGDLVTGEPLSGDDAGVYGDGDGAVQPADGGPPPVGVAEDTSEEVGPRQNGNTEAHERDSSTEKDIIEDGSLSAPPQPGSKGGLNAEPTKPARIEFRLDEPVTVPRKLRAASAEGAILIPGVGDVYSSLTAEEPTAGDAATASLGGVESGTGTAAVSGSGGPEPEPAAATRRPVSAALVAELRALASSAESRPSAPVAEDRAETQSRPPAPVAEGRVESQVPRSARGGAALQLTDLEWPAAGGGAAPAGPPPEPLSDSEASDVLEVDTESLEARLVAGGRPRAHLAFVPRAEPAPPPPREEERRGTDPWAEGESPSAAAVGSTVGDESDYEGDYESLPVDVTGPGLGPGPAAGLTRSVASYDLAGGAAGAAGWEGAGAEQPADWQYPAPGEGAAVPDRDREADHGQPASLPPLAGYHVLSHGEIYHKAERRRSLPVTAGPPPPPPPPPPPAESAAESAALTAEELALDASIPTYDDVRRFGEPADSLSSDEDDEPSPAGRPWPLGDASACTLRGRGPELPGERDGGGGEMEWGDRRDKRKEGEHSDVTERSGDKRLVVDATDGEEVSRGAGAAAVTGAGAASEGEGGDGRGPGELGLDESGDVLERPHRPVPGVQCERDSERRLRPEPDTAVNSGLRLEPDTAVNSGPLPEPDAAPEIEYDEDGVVFERLERPGRPAPGARPPPAAGAVRSPEDPAAAAAAEQQDQEEEQEGAAGPQESRWSPEAAFLEDDSPWSAADALALRDRLRLINEEYGEAEGEEGRAERAERLRRLNDQWGVAQADDPAGGRYTPDWEPDDDEEDGLSSTSGEFVWQDGADRAAAEAGAGSDSDSDSGSDSESESGEEEFTPSVWQQDLEPGHGLLRSPERKSDLRKSVSFKRQKHHRIYEYPGAPATPELAAEEAAAAAAAAQRKTWSFVAPAAVTLDGPTDPLCVGQAAVTLDGPTDPLCVGQAAVTLDCPTDPLCVGQAAVTHYTDWELDGEEIEDVSLTELPESPERCAPRLPAAGAAAHYFLSAEGDDGDEFYLEPALSAAGYTGGSSFSPAQLFQGAEHDWGAAAEHGWAAAPEGRFVDVWARGGAGRAEEAVSPDVAERPLVAGPDGGGGVSELDSGAAVSEVGPDRDTAVSELFLDLTGAPADTVDSGYTGSCDDRTLAAFAALAARPE</sequence>
<keyword evidence="4" id="KW-0808">Transferase</keyword>
<feature type="compositionally biased region" description="Low complexity" evidence="2">
    <location>
        <begin position="1155"/>
        <end position="1177"/>
    </location>
</feature>
<protein>
    <submittedName>
        <fullName evidence="4">Serine/threonine-protein kinase LMTK2</fullName>
    </submittedName>
</protein>
<feature type="region of interest" description="Disordered" evidence="2">
    <location>
        <begin position="866"/>
        <end position="1123"/>
    </location>
</feature>
<feature type="compositionally biased region" description="Pro residues" evidence="2">
    <location>
        <begin position="2914"/>
        <end position="2924"/>
    </location>
</feature>
<feature type="compositionally biased region" description="Acidic residues" evidence="2">
    <location>
        <begin position="3068"/>
        <end position="3085"/>
    </location>
</feature>
<dbReference type="EMBL" id="VIIS01001709">
    <property type="protein sequence ID" value="KAF0294006.1"/>
    <property type="molecule type" value="Genomic_DNA"/>
</dbReference>
<feature type="region of interest" description="Disordered" evidence="2">
    <location>
        <begin position="1639"/>
        <end position="1750"/>
    </location>
</feature>
<feature type="compositionally biased region" description="Low complexity" evidence="2">
    <location>
        <begin position="2066"/>
        <end position="2089"/>
    </location>
</feature>
<feature type="compositionally biased region" description="Polar residues" evidence="2">
    <location>
        <begin position="912"/>
        <end position="922"/>
    </location>
</feature>
<evidence type="ECO:0000256" key="2">
    <source>
        <dbReference type="SAM" id="MobiDB-lite"/>
    </source>
</evidence>
<feature type="region of interest" description="Disordered" evidence="2">
    <location>
        <begin position="2373"/>
        <end position="2593"/>
    </location>
</feature>
<dbReference type="InterPro" id="IPR017441">
    <property type="entry name" value="Protein_kinase_ATP_BS"/>
</dbReference>
<dbReference type="OrthoDB" id="6382931at2759"/>
<feature type="compositionally biased region" description="Low complexity" evidence="2">
    <location>
        <begin position="701"/>
        <end position="715"/>
    </location>
</feature>
<feature type="region of interest" description="Disordered" evidence="2">
    <location>
        <begin position="3012"/>
        <end position="3115"/>
    </location>
</feature>
<feature type="compositionally biased region" description="Basic and acidic residues" evidence="2">
    <location>
        <begin position="2759"/>
        <end position="2796"/>
    </location>
</feature>
<feature type="binding site" evidence="1">
    <location>
        <position position="280"/>
    </location>
    <ligand>
        <name>ATP</name>
        <dbReference type="ChEBI" id="CHEBI:30616"/>
    </ligand>
</feature>
<feature type="compositionally biased region" description="Low complexity" evidence="2">
    <location>
        <begin position="2691"/>
        <end position="2709"/>
    </location>
</feature>
<feature type="compositionally biased region" description="Acidic residues" evidence="2">
    <location>
        <begin position="1019"/>
        <end position="1028"/>
    </location>
</feature>
<dbReference type="GO" id="GO:0005524">
    <property type="term" value="F:ATP binding"/>
    <property type="evidence" value="ECO:0007669"/>
    <property type="project" value="UniProtKB-UniRule"/>
</dbReference>
<feature type="domain" description="Protein kinase" evidence="3">
    <location>
        <begin position="233"/>
        <end position="553"/>
    </location>
</feature>
<accession>A0A6A4VHS3</accession>
<dbReference type="GO" id="GO:0004672">
    <property type="term" value="F:protein kinase activity"/>
    <property type="evidence" value="ECO:0007669"/>
    <property type="project" value="InterPro"/>
</dbReference>
<evidence type="ECO:0000259" key="3">
    <source>
        <dbReference type="PROSITE" id="PS50011"/>
    </source>
</evidence>
<feature type="compositionally biased region" description="Acidic residues" evidence="2">
    <location>
        <begin position="3032"/>
        <end position="3041"/>
    </location>
</feature>
<feature type="compositionally biased region" description="Polar residues" evidence="2">
    <location>
        <begin position="1139"/>
        <end position="1154"/>
    </location>
</feature>
<organism evidence="4 5">
    <name type="scientific">Amphibalanus amphitrite</name>
    <name type="common">Striped barnacle</name>
    <name type="synonym">Balanus amphitrite</name>
    <dbReference type="NCBI Taxonomy" id="1232801"/>
    <lineage>
        <taxon>Eukaryota</taxon>
        <taxon>Metazoa</taxon>
        <taxon>Ecdysozoa</taxon>
        <taxon>Arthropoda</taxon>
        <taxon>Crustacea</taxon>
        <taxon>Multicrustacea</taxon>
        <taxon>Cirripedia</taxon>
        <taxon>Thoracica</taxon>
        <taxon>Thoracicalcarea</taxon>
        <taxon>Balanomorpha</taxon>
        <taxon>Balanoidea</taxon>
        <taxon>Balanidae</taxon>
        <taxon>Amphibalaninae</taxon>
        <taxon>Amphibalanus</taxon>
    </lineage>
</organism>
<dbReference type="Gene3D" id="3.30.200.20">
    <property type="entry name" value="Phosphorylase Kinase, domain 1"/>
    <property type="match status" value="1"/>
</dbReference>
<evidence type="ECO:0000256" key="1">
    <source>
        <dbReference type="PROSITE-ProRule" id="PRU10141"/>
    </source>
</evidence>
<dbReference type="Gene3D" id="1.10.510.10">
    <property type="entry name" value="Transferase(Phosphotransferase) domain 1"/>
    <property type="match status" value="1"/>
</dbReference>
<feature type="compositionally biased region" description="Polar residues" evidence="2">
    <location>
        <begin position="808"/>
        <end position="824"/>
    </location>
</feature>
<feature type="region of interest" description="Disordered" evidence="2">
    <location>
        <begin position="1865"/>
        <end position="2331"/>
    </location>
</feature>
<dbReference type="PANTHER" id="PTHR24417">
    <property type="entry name" value="SERINE/THREONINE-PROTEIN KINASE LMTK1"/>
    <property type="match status" value="1"/>
</dbReference>
<feature type="compositionally biased region" description="Basic and acidic residues" evidence="2">
    <location>
        <begin position="2293"/>
        <end position="2306"/>
    </location>
</feature>
<feature type="region of interest" description="Disordered" evidence="2">
    <location>
        <begin position="1787"/>
        <end position="1831"/>
    </location>
</feature>
<feature type="compositionally biased region" description="Low complexity" evidence="2">
    <location>
        <begin position="1788"/>
        <end position="1799"/>
    </location>
</feature>
<feature type="compositionally biased region" description="Acidic residues" evidence="2">
    <location>
        <begin position="2893"/>
        <end position="2904"/>
    </location>
</feature>
<feature type="compositionally biased region" description="Acidic residues" evidence="2">
    <location>
        <begin position="1905"/>
        <end position="1918"/>
    </location>
</feature>
<name>A0A6A4VHS3_AMPAM</name>
<feature type="compositionally biased region" description="Low complexity" evidence="2">
    <location>
        <begin position="1085"/>
        <end position="1104"/>
    </location>
</feature>
<gene>
    <name evidence="4" type="primary">Lmtk2</name>
    <name evidence="4" type="ORF">FJT64_000772</name>
</gene>
<feature type="compositionally biased region" description="Low complexity" evidence="2">
    <location>
        <begin position="2808"/>
        <end position="2822"/>
    </location>
</feature>
<feature type="compositionally biased region" description="Pro residues" evidence="2">
    <location>
        <begin position="2677"/>
        <end position="2690"/>
    </location>
</feature>
<feature type="compositionally biased region" description="Acidic residues" evidence="2">
    <location>
        <begin position="2498"/>
        <end position="2509"/>
    </location>
</feature>
<feature type="compositionally biased region" description="Polar residues" evidence="2">
    <location>
        <begin position="781"/>
        <end position="793"/>
    </location>
</feature>
<dbReference type="InterPro" id="IPR001245">
    <property type="entry name" value="Ser-Thr/Tyr_kinase_cat_dom"/>
</dbReference>
<feature type="compositionally biased region" description="Low complexity" evidence="2">
    <location>
        <begin position="2405"/>
        <end position="2436"/>
    </location>
</feature>
<keyword evidence="5" id="KW-1185">Reference proteome</keyword>
<feature type="compositionally biased region" description="Basic and acidic residues" evidence="2">
    <location>
        <begin position="3103"/>
        <end position="3112"/>
    </location>
</feature>
<feature type="region of interest" description="Disordered" evidence="2">
    <location>
        <begin position="1139"/>
        <end position="1609"/>
    </location>
</feature>
<feature type="compositionally biased region" description="Polar residues" evidence="2">
    <location>
        <begin position="2018"/>
        <end position="2063"/>
    </location>
</feature>
<keyword evidence="1" id="KW-0547">Nucleotide-binding</keyword>
<feature type="compositionally biased region" description="Low complexity" evidence="2">
    <location>
        <begin position="1583"/>
        <end position="1592"/>
    </location>
</feature>
<keyword evidence="4" id="KW-0418">Kinase</keyword>
<dbReference type="SUPFAM" id="SSF56112">
    <property type="entry name" value="Protein kinase-like (PK-like)"/>
    <property type="match status" value="1"/>
</dbReference>
<proteinExistence type="predicted"/>
<feature type="compositionally biased region" description="Basic and acidic residues" evidence="2">
    <location>
        <begin position="1919"/>
        <end position="1952"/>
    </location>
</feature>
<dbReference type="InterPro" id="IPR011009">
    <property type="entry name" value="Kinase-like_dom_sf"/>
</dbReference>
<dbReference type="InterPro" id="IPR000719">
    <property type="entry name" value="Prot_kinase_dom"/>
</dbReference>
<comment type="caution">
    <text evidence="4">The sequence shown here is derived from an EMBL/GenBank/DDBJ whole genome shotgun (WGS) entry which is preliminary data.</text>
</comment>
<feature type="compositionally biased region" description="Basic and acidic residues" evidence="2">
    <location>
        <begin position="2855"/>
        <end position="2867"/>
    </location>
</feature>
<evidence type="ECO:0000313" key="4">
    <source>
        <dbReference type="EMBL" id="KAF0294006.1"/>
    </source>
</evidence>
<reference evidence="4 5" key="1">
    <citation type="submission" date="2019-07" db="EMBL/GenBank/DDBJ databases">
        <title>Draft genome assembly of a fouling barnacle, Amphibalanus amphitrite (Darwin, 1854): The first reference genome for Thecostraca.</title>
        <authorList>
            <person name="Kim W."/>
        </authorList>
    </citation>
    <scope>NUCLEOTIDE SEQUENCE [LARGE SCALE GENOMIC DNA]</scope>
    <source>
        <strain evidence="4">SNU_AA5</strain>
        <tissue evidence="4">Soma without cirri and trophi</tissue>
    </source>
</reference>
<feature type="region of interest" description="Disordered" evidence="2">
    <location>
        <begin position="3334"/>
        <end position="3355"/>
    </location>
</feature>
<feature type="region of interest" description="Disordered" evidence="2">
    <location>
        <begin position="2607"/>
        <end position="2972"/>
    </location>
</feature>
<evidence type="ECO:0000313" key="5">
    <source>
        <dbReference type="Proteomes" id="UP000440578"/>
    </source>
</evidence>
<feature type="compositionally biased region" description="Polar residues" evidence="2">
    <location>
        <begin position="1004"/>
        <end position="1014"/>
    </location>
</feature>
<feature type="region of interest" description="Disordered" evidence="2">
    <location>
        <begin position="610"/>
        <end position="831"/>
    </location>
</feature>
<feature type="compositionally biased region" description="Basic and acidic residues" evidence="2">
    <location>
        <begin position="668"/>
        <end position="683"/>
    </location>
</feature>
<dbReference type="Pfam" id="PF07714">
    <property type="entry name" value="PK_Tyr_Ser-Thr"/>
    <property type="match status" value="2"/>
</dbReference>
<keyword evidence="1" id="KW-0067">ATP-binding</keyword>
<dbReference type="PROSITE" id="PS50011">
    <property type="entry name" value="PROTEIN_KINASE_DOM"/>
    <property type="match status" value="1"/>
</dbReference>